<sequence length="320" mass="34556">MAAAEAAAPIHDEAEDDLPYETIVTRKIKANHRKSVVKLLIPVMNKLGKPGTVGGTGYIVYNAGRKFLILTCSHGLDTWICPEPIRVLFDNLVVAQALVKVCERKKEVAILSVDVSLKHRELTDAGEYPPVAFDHQPVRKGDPLVLLGYPWPSSKTGSTNLGSFFGSVTNEAALVGKLKDTPPEEHMMTVNADYSGAGGSSGAPVFRGENGKVVGTNVHGGKEVLCFVTLGPNATIEEILESCFALLKSDEAGPSSRITRYSIDLSPAGCKHIIVVFFPYAFHPCCPSMVGIEDLTCHLAEQLETIEMQALKQRYVVASH</sequence>
<name>Q69PF1_ORYSJ</name>
<accession>Q69PF1</accession>
<protein>
    <submittedName>
        <fullName evidence="1">Uncharacterized protein</fullName>
    </submittedName>
</protein>
<dbReference type="InterPro" id="IPR009003">
    <property type="entry name" value="Peptidase_S1_PA"/>
</dbReference>
<dbReference type="Pfam" id="PF13365">
    <property type="entry name" value="Trypsin_2"/>
    <property type="match status" value="1"/>
</dbReference>
<reference evidence="2" key="2">
    <citation type="journal article" date="2008" name="Nucleic Acids Res.">
        <title>The rice annotation project database (RAP-DB): 2008 update.</title>
        <authorList>
            <consortium name="The rice annotation project (RAP)"/>
        </authorList>
    </citation>
    <scope>GENOME REANNOTATION</scope>
    <source>
        <strain evidence="2">cv. Nipponbare</strain>
    </source>
</reference>
<reference evidence="2" key="1">
    <citation type="journal article" date="2005" name="Nature">
        <title>The map-based sequence of the rice genome.</title>
        <authorList>
            <consortium name="International rice genome sequencing project (IRGSP)"/>
            <person name="Matsumoto T."/>
            <person name="Wu J."/>
            <person name="Kanamori H."/>
            <person name="Katayose Y."/>
            <person name="Fujisawa M."/>
            <person name="Namiki N."/>
            <person name="Mizuno H."/>
            <person name="Yamamoto K."/>
            <person name="Antonio B.A."/>
            <person name="Baba T."/>
            <person name="Sakata K."/>
            <person name="Nagamura Y."/>
            <person name="Aoki H."/>
            <person name="Arikawa K."/>
            <person name="Arita K."/>
            <person name="Bito T."/>
            <person name="Chiden Y."/>
            <person name="Fujitsuka N."/>
            <person name="Fukunaka R."/>
            <person name="Hamada M."/>
            <person name="Harada C."/>
            <person name="Hayashi A."/>
            <person name="Hijishita S."/>
            <person name="Honda M."/>
            <person name="Hosokawa S."/>
            <person name="Ichikawa Y."/>
            <person name="Idonuma A."/>
            <person name="Iijima M."/>
            <person name="Ikeda M."/>
            <person name="Ikeno M."/>
            <person name="Ito K."/>
            <person name="Ito S."/>
            <person name="Ito T."/>
            <person name="Ito Y."/>
            <person name="Ito Y."/>
            <person name="Iwabuchi A."/>
            <person name="Kamiya K."/>
            <person name="Karasawa W."/>
            <person name="Kurita K."/>
            <person name="Katagiri S."/>
            <person name="Kikuta A."/>
            <person name="Kobayashi H."/>
            <person name="Kobayashi N."/>
            <person name="Machita K."/>
            <person name="Maehara T."/>
            <person name="Masukawa M."/>
            <person name="Mizubayashi T."/>
            <person name="Mukai Y."/>
            <person name="Nagasaki H."/>
            <person name="Nagata Y."/>
            <person name="Naito S."/>
            <person name="Nakashima M."/>
            <person name="Nakama Y."/>
            <person name="Nakamichi Y."/>
            <person name="Nakamura M."/>
            <person name="Meguro A."/>
            <person name="Negishi M."/>
            <person name="Ohta I."/>
            <person name="Ohta T."/>
            <person name="Okamoto M."/>
            <person name="Ono N."/>
            <person name="Saji S."/>
            <person name="Sakaguchi M."/>
            <person name="Sakai K."/>
            <person name="Shibata M."/>
            <person name="Shimokawa T."/>
            <person name="Song J."/>
            <person name="Takazaki Y."/>
            <person name="Terasawa K."/>
            <person name="Tsugane M."/>
            <person name="Tsuji K."/>
            <person name="Ueda S."/>
            <person name="Waki K."/>
            <person name="Yamagata H."/>
            <person name="Yamamoto M."/>
            <person name="Yamamoto S."/>
            <person name="Yamane H."/>
            <person name="Yoshiki S."/>
            <person name="Yoshihara R."/>
            <person name="Yukawa K."/>
            <person name="Zhong H."/>
            <person name="Yano M."/>
            <person name="Yuan Q."/>
            <person name="Ouyang S."/>
            <person name="Liu J."/>
            <person name="Jones K.M."/>
            <person name="Gansberger K."/>
            <person name="Moffat K."/>
            <person name="Hill J."/>
            <person name="Bera J."/>
            <person name="Fadrosh D."/>
            <person name="Jin S."/>
            <person name="Johri S."/>
            <person name="Kim M."/>
            <person name="Overton L."/>
            <person name="Reardon M."/>
            <person name="Tsitrin T."/>
            <person name="Vuong H."/>
            <person name="Weaver B."/>
            <person name="Ciecko A."/>
            <person name="Tallon L."/>
            <person name="Jackson J."/>
            <person name="Pai G."/>
            <person name="Aken S.V."/>
            <person name="Utterback T."/>
            <person name="Reidmuller S."/>
            <person name="Feldblyum T."/>
            <person name="Hsiao J."/>
            <person name="Zismann V."/>
            <person name="Iobst S."/>
            <person name="de Vazeille A.R."/>
            <person name="Buell C.R."/>
            <person name="Ying K."/>
            <person name="Li Y."/>
            <person name="Lu T."/>
            <person name="Huang Y."/>
            <person name="Zhao Q."/>
            <person name="Feng Q."/>
            <person name="Zhang L."/>
            <person name="Zhu J."/>
            <person name="Weng Q."/>
            <person name="Mu J."/>
            <person name="Lu Y."/>
            <person name="Fan D."/>
            <person name="Liu Y."/>
            <person name="Guan J."/>
            <person name="Zhang Y."/>
            <person name="Yu S."/>
            <person name="Liu X."/>
            <person name="Zhang Y."/>
            <person name="Hong G."/>
            <person name="Han B."/>
            <person name="Choisne N."/>
            <person name="Demange N."/>
            <person name="Orjeda G."/>
            <person name="Samain S."/>
            <person name="Cattolico L."/>
            <person name="Pelletier E."/>
            <person name="Couloux A."/>
            <person name="Segurens B."/>
            <person name="Wincker P."/>
            <person name="D'Hont A."/>
            <person name="Scarpelli C."/>
            <person name="Weissenbach J."/>
            <person name="Salanoubat M."/>
            <person name="Quetier F."/>
            <person name="Yu Y."/>
            <person name="Kim H.R."/>
            <person name="Rambo T."/>
            <person name="Currie J."/>
            <person name="Collura K."/>
            <person name="Luo M."/>
            <person name="Yang T."/>
            <person name="Ammiraju J.S.S."/>
            <person name="Engler F."/>
            <person name="Soderlund C."/>
            <person name="Wing R.A."/>
            <person name="Palmer L.E."/>
            <person name="de la Bastide M."/>
            <person name="Spiegel L."/>
            <person name="Nascimento L."/>
            <person name="Zutavern T."/>
            <person name="O'Shaughnessy A."/>
            <person name="Dike S."/>
            <person name="Dedhia N."/>
            <person name="Preston R."/>
            <person name="Balija V."/>
            <person name="McCombie W.R."/>
            <person name="Chow T."/>
            <person name="Chen H."/>
            <person name="Chung M."/>
            <person name="Chen C."/>
            <person name="Shaw J."/>
            <person name="Wu H."/>
            <person name="Hsiao K."/>
            <person name="Chao Y."/>
            <person name="Chu M."/>
            <person name="Cheng C."/>
            <person name="Hour A."/>
            <person name="Lee P."/>
            <person name="Lin S."/>
            <person name="Lin Y."/>
            <person name="Liou J."/>
            <person name="Liu S."/>
            <person name="Hsing Y."/>
            <person name="Raghuvanshi S."/>
            <person name="Mohanty A."/>
            <person name="Bharti A.K."/>
            <person name="Gaur A."/>
            <person name="Gupta V."/>
            <person name="Kumar D."/>
            <person name="Ravi V."/>
            <person name="Vij S."/>
            <person name="Kapur A."/>
            <person name="Khurana P."/>
            <person name="Khurana P."/>
            <person name="Khurana J.P."/>
            <person name="Tyagi A.K."/>
            <person name="Gaikwad K."/>
            <person name="Singh A."/>
            <person name="Dalal V."/>
            <person name="Srivastava S."/>
            <person name="Dixit A."/>
            <person name="Pal A.K."/>
            <person name="Ghazi I.A."/>
            <person name="Yadav M."/>
            <person name="Pandit A."/>
            <person name="Bhargava A."/>
            <person name="Sureshbabu K."/>
            <person name="Batra K."/>
            <person name="Sharma T.R."/>
            <person name="Mohapatra T."/>
            <person name="Singh N.K."/>
            <person name="Messing J."/>
            <person name="Nelson A.B."/>
            <person name="Fuks G."/>
            <person name="Kavchok S."/>
            <person name="Keizer G."/>
            <person name="Linton E."/>
            <person name="Llaca V."/>
            <person name="Song R."/>
            <person name="Tanyolac B."/>
            <person name="Young S."/>
            <person name="Ho-Il K."/>
            <person name="Hahn J.H."/>
            <person name="Sangsakoo G."/>
            <person name="Vanavichit A."/>
            <person name="de Mattos Luiz.A.T."/>
            <person name="Zimmer P.D."/>
            <person name="Malone G."/>
            <person name="Dellagostin O."/>
            <person name="de Oliveira A.C."/>
            <person name="Bevan M."/>
            <person name="Bancroft I."/>
            <person name="Minx P."/>
            <person name="Cordum H."/>
            <person name="Wilson R."/>
            <person name="Cheng Z."/>
            <person name="Jin W."/>
            <person name="Jiang J."/>
            <person name="Leong S.A."/>
            <person name="Iwama H."/>
            <person name="Gojobori T."/>
            <person name="Itoh T."/>
            <person name="Niimura Y."/>
            <person name="Fujii Y."/>
            <person name="Habara T."/>
            <person name="Sakai H."/>
            <person name="Sato Y."/>
            <person name="Wilson G."/>
            <person name="Kumar K."/>
            <person name="McCouch S."/>
            <person name="Juretic N."/>
            <person name="Hoen D."/>
            <person name="Wright S."/>
            <person name="Bruskiewich R."/>
            <person name="Bureau T."/>
            <person name="Miyao A."/>
            <person name="Hirochika H."/>
            <person name="Nishikawa T."/>
            <person name="Kadowaki K."/>
            <person name="Sugiura M."/>
            <person name="Burr B."/>
            <person name="Sasaki T."/>
        </authorList>
    </citation>
    <scope>NUCLEOTIDE SEQUENCE [LARGE SCALE GENOMIC DNA]</scope>
    <source>
        <strain evidence="2">cv. Nipponbare</strain>
    </source>
</reference>
<gene>
    <name evidence="1" type="primary">OJ1238_G07.8</name>
</gene>
<dbReference type="EMBL" id="AP005565">
    <property type="protein sequence ID" value="BAD36126.1"/>
    <property type="molecule type" value="Genomic_DNA"/>
</dbReference>
<organism evidence="1 2">
    <name type="scientific">Oryza sativa subsp. japonica</name>
    <name type="common">Rice</name>
    <dbReference type="NCBI Taxonomy" id="39947"/>
    <lineage>
        <taxon>Eukaryota</taxon>
        <taxon>Viridiplantae</taxon>
        <taxon>Streptophyta</taxon>
        <taxon>Embryophyta</taxon>
        <taxon>Tracheophyta</taxon>
        <taxon>Spermatophyta</taxon>
        <taxon>Magnoliopsida</taxon>
        <taxon>Liliopsida</taxon>
        <taxon>Poales</taxon>
        <taxon>Poaceae</taxon>
        <taxon>BOP clade</taxon>
        <taxon>Oryzoideae</taxon>
        <taxon>Oryzeae</taxon>
        <taxon>Oryzinae</taxon>
        <taxon>Oryza</taxon>
        <taxon>Oryza sativa</taxon>
    </lineage>
</organism>
<evidence type="ECO:0000313" key="2">
    <source>
        <dbReference type="Proteomes" id="UP000000763"/>
    </source>
</evidence>
<dbReference type="Proteomes" id="UP000000763">
    <property type="component" value="Chromosome 9"/>
</dbReference>
<proteinExistence type="predicted"/>
<dbReference type="Gene3D" id="2.40.10.120">
    <property type="match status" value="1"/>
</dbReference>
<dbReference type="SUPFAM" id="SSF50494">
    <property type="entry name" value="Trypsin-like serine proteases"/>
    <property type="match status" value="1"/>
</dbReference>
<dbReference type="AlphaFoldDB" id="Q69PF1"/>
<evidence type="ECO:0000313" key="1">
    <source>
        <dbReference type="EMBL" id="BAD36126.1"/>
    </source>
</evidence>